<evidence type="ECO:0000313" key="2">
    <source>
        <dbReference type="Proteomes" id="UP000005267"/>
    </source>
</evidence>
<keyword evidence="2" id="KW-1185">Reference proteome</keyword>
<sequence>MNTEAIDTTAGIVPTGAGSPARDEHFIRLQNINKVFGERHGKAMKLLHQARTTKRLPLKPAVMWR</sequence>
<proteinExistence type="predicted"/>
<protein>
    <submittedName>
        <fullName evidence="1">Uncharacterized protein</fullName>
    </submittedName>
</protein>
<reference evidence="1 2" key="1">
    <citation type="journal article" date="2011" name="J. Bacteriol.">
        <title>Whole-genome shotgun sequencing of the sulfur-oxidizing chemoautotroph Tetrathiobacter kashmirensis.</title>
        <authorList>
            <person name="Ghosh W."/>
            <person name="George A."/>
            <person name="Agarwal A."/>
            <person name="Raj P."/>
            <person name="Alam M."/>
            <person name="Pyne P."/>
            <person name="Das Gupta S.K."/>
        </authorList>
    </citation>
    <scope>NUCLEOTIDE SEQUENCE [LARGE SCALE GENOMIC DNA]</scope>
    <source>
        <strain evidence="1 2">WT001</strain>
    </source>
</reference>
<dbReference type="HOGENOM" id="CLU_2839899_0_0_4"/>
<accession>I3UFA5</accession>
<dbReference type="STRING" id="1036672.TKWG_19475"/>
<dbReference type="EMBL" id="CP003555">
    <property type="protein sequence ID" value="AFK63693.1"/>
    <property type="molecule type" value="Genomic_DNA"/>
</dbReference>
<dbReference type="RefSeq" id="WP_014751784.1">
    <property type="nucleotide sequence ID" value="NC_017964.1"/>
</dbReference>
<gene>
    <name evidence="1" type="ordered locus">TKWG_19475</name>
</gene>
<dbReference type="AlphaFoldDB" id="I3UFA5"/>
<organism evidence="1 2">
    <name type="scientific">Advenella kashmirensis (strain DSM 17095 / LMG 22695 / WT001)</name>
    <name type="common">Tetrathiobacter kashmirensis</name>
    <dbReference type="NCBI Taxonomy" id="1036672"/>
    <lineage>
        <taxon>Bacteria</taxon>
        <taxon>Pseudomonadati</taxon>
        <taxon>Pseudomonadota</taxon>
        <taxon>Betaproteobacteria</taxon>
        <taxon>Burkholderiales</taxon>
        <taxon>Alcaligenaceae</taxon>
    </lineage>
</organism>
<dbReference type="KEGG" id="aka:TKWG_19475"/>
<reference evidence="2" key="2">
    <citation type="journal article" date="2013" name="PLoS ONE">
        <title>Genome implosion elicits host-confinement in Alcaligenaceae: evidence from the comparative genomics of Tetrathiobacter kashmirensis, a pathogen in the making.</title>
        <authorList>
            <person name="Ghosh W."/>
            <person name="Alam M."/>
            <person name="Roy C."/>
            <person name="Pyne P."/>
            <person name="George A."/>
            <person name="Chakraborty R."/>
            <person name="Majumder S."/>
            <person name="Agarwal A."/>
            <person name="Chakraborty S."/>
            <person name="Majumdar S."/>
            <person name="Gupta S.K."/>
        </authorList>
    </citation>
    <scope>NUCLEOTIDE SEQUENCE [LARGE SCALE GENOMIC DNA]</scope>
    <source>
        <strain evidence="2">WT001</strain>
    </source>
</reference>
<dbReference type="Proteomes" id="UP000005267">
    <property type="component" value="Chromosome"/>
</dbReference>
<evidence type="ECO:0000313" key="1">
    <source>
        <dbReference type="EMBL" id="AFK63693.1"/>
    </source>
</evidence>
<name>I3UFA5_ADVKW</name>